<feature type="compositionally biased region" description="Polar residues" evidence="1">
    <location>
        <begin position="35"/>
        <end position="50"/>
    </location>
</feature>
<reference evidence="2" key="1">
    <citation type="journal article" date="2021" name="Mol. Ecol. Resour.">
        <title>Phylogenomic analyses of the genus Drosophila reveals genomic signals of climate adaptation.</title>
        <authorList>
            <person name="Li F."/>
            <person name="Rane R.V."/>
            <person name="Luria V."/>
            <person name="Xiong Z."/>
            <person name="Chen J."/>
            <person name="Li Z."/>
            <person name="Catullo R.A."/>
            <person name="Griffin P.C."/>
            <person name="Schiffer M."/>
            <person name="Pearce S."/>
            <person name="Lee S.F."/>
            <person name="McElroy K."/>
            <person name="Stocker A."/>
            <person name="Shirriffs J."/>
            <person name="Cockerell F."/>
            <person name="Coppin C."/>
            <person name="Sgro C.M."/>
            <person name="Karger A."/>
            <person name="Cain J.W."/>
            <person name="Weber J.A."/>
            <person name="Santpere G."/>
            <person name="Kirschner M.W."/>
            <person name="Hoffmann A.A."/>
            <person name="Oakeshott J.G."/>
            <person name="Zhang G."/>
        </authorList>
    </citation>
    <scope>NUCLEOTIDE SEQUENCE</scope>
    <source>
        <strain evidence="2">BGI-SZ-2011g</strain>
    </source>
</reference>
<evidence type="ECO:0000313" key="2">
    <source>
        <dbReference type="EMBL" id="KAH8381293.1"/>
    </source>
</evidence>
<evidence type="ECO:0000256" key="1">
    <source>
        <dbReference type="SAM" id="MobiDB-lite"/>
    </source>
</evidence>
<sequence length="163" mass="18389">MADSVDSTPQPKRRLGLRLPKGAKTTPGNRRHGMQQVTTPLIANNSNNVETPRARQPQKSKASSTNCRRLGLSRRLPELSKKRLQFIASNDSCKGVDDQTSSQTQNWRQRKILELEVDIETWKCGFIAAMNDLQALVTEPVSKETLLAQLKLPLELLHYLEED</sequence>
<organism evidence="2 3">
    <name type="scientific">Drosophila rubida</name>
    <dbReference type="NCBI Taxonomy" id="30044"/>
    <lineage>
        <taxon>Eukaryota</taxon>
        <taxon>Metazoa</taxon>
        <taxon>Ecdysozoa</taxon>
        <taxon>Arthropoda</taxon>
        <taxon>Hexapoda</taxon>
        <taxon>Insecta</taxon>
        <taxon>Pterygota</taxon>
        <taxon>Neoptera</taxon>
        <taxon>Endopterygota</taxon>
        <taxon>Diptera</taxon>
        <taxon>Brachycera</taxon>
        <taxon>Muscomorpha</taxon>
        <taxon>Ephydroidea</taxon>
        <taxon>Drosophilidae</taxon>
        <taxon>Drosophila</taxon>
    </lineage>
</organism>
<name>A0AAD4PPZ5_9MUSC</name>
<dbReference type="AlphaFoldDB" id="A0AAD4PPZ5"/>
<feature type="region of interest" description="Disordered" evidence="1">
    <location>
        <begin position="1"/>
        <end position="72"/>
    </location>
</feature>
<keyword evidence="3" id="KW-1185">Reference proteome</keyword>
<proteinExistence type="predicted"/>
<gene>
    <name evidence="2" type="ORF">KR093_002110</name>
</gene>
<comment type="caution">
    <text evidence="2">The sequence shown here is derived from an EMBL/GenBank/DDBJ whole genome shotgun (WGS) entry which is preliminary data.</text>
</comment>
<dbReference type="Proteomes" id="UP001200034">
    <property type="component" value="Unassembled WGS sequence"/>
</dbReference>
<accession>A0AAD4PPZ5</accession>
<protein>
    <submittedName>
        <fullName evidence="2">Uncharacterized protein</fullName>
    </submittedName>
</protein>
<feature type="compositionally biased region" description="Polar residues" evidence="1">
    <location>
        <begin position="57"/>
        <end position="67"/>
    </location>
</feature>
<feature type="compositionally biased region" description="Polar residues" evidence="1">
    <location>
        <begin position="1"/>
        <end position="10"/>
    </location>
</feature>
<dbReference type="EMBL" id="JAJJHW010000824">
    <property type="protein sequence ID" value="KAH8381293.1"/>
    <property type="molecule type" value="Genomic_DNA"/>
</dbReference>
<evidence type="ECO:0000313" key="3">
    <source>
        <dbReference type="Proteomes" id="UP001200034"/>
    </source>
</evidence>